<reference evidence="1" key="1">
    <citation type="submission" date="2021-04" db="EMBL/GenBank/DDBJ databases">
        <title>Genome based classification of Actinospica acidithermotolerans sp. nov., an actinobacterium isolated from an Indonesian hot spring.</title>
        <authorList>
            <person name="Kusuma A.B."/>
            <person name="Putra K.E."/>
            <person name="Nafisah S."/>
            <person name="Loh J."/>
            <person name="Nouioui I."/>
            <person name="Goodfellow M."/>
        </authorList>
    </citation>
    <scope>NUCLEOTIDE SEQUENCE</scope>
    <source>
        <strain evidence="1">MGRD01-02</strain>
    </source>
</reference>
<dbReference type="RefSeq" id="WP_212519304.1">
    <property type="nucleotide sequence ID" value="NZ_JAGSOH010000050.1"/>
</dbReference>
<evidence type="ECO:0000313" key="1">
    <source>
        <dbReference type="EMBL" id="MBR7828164.1"/>
    </source>
</evidence>
<gene>
    <name evidence="1" type="ORF">KDK95_17740</name>
</gene>
<accession>A0A941IIB5</accession>
<dbReference type="Proteomes" id="UP000676325">
    <property type="component" value="Unassembled WGS sequence"/>
</dbReference>
<name>A0A941IIB5_9ACTN</name>
<dbReference type="EMBL" id="JAGSOH010000050">
    <property type="protein sequence ID" value="MBR7828164.1"/>
    <property type="molecule type" value="Genomic_DNA"/>
</dbReference>
<comment type="caution">
    <text evidence="1">The sequence shown here is derived from an EMBL/GenBank/DDBJ whole genome shotgun (WGS) entry which is preliminary data.</text>
</comment>
<evidence type="ECO:0000313" key="2">
    <source>
        <dbReference type="Proteomes" id="UP000676325"/>
    </source>
</evidence>
<protein>
    <submittedName>
        <fullName evidence="1">Uncharacterized protein</fullName>
    </submittedName>
</protein>
<sequence>MARTQPRFQFVATPASDGVHILQTYTLDAYDEPVVRDVLVYAREHAEHLSPGGQPLQILTGFTTPGRRFDIAVLVSPAVHKAYRDERRELHAITFLVFPAYQGEYSGRETIGEAELRSLDSRGILLANLNRMPSTYVKLRYNNVTTKAGTTGDKRGFTKVHTMARELELLENSPGSFVEFENRLGQVWRVEWDGRWSVTGACTRHIDTVEAVLDFAYAALDGRGA</sequence>
<proteinExistence type="predicted"/>
<keyword evidence="2" id="KW-1185">Reference proteome</keyword>
<dbReference type="AlphaFoldDB" id="A0A941IIB5"/>
<organism evidence="1 2">
    <name type="scientific">Actinospica acidithermotolerans</name>
    <dbReference type="NCBI Taxonomy" id="2828514"/>
    <lineage>
        <taxon>Bacteria</taxon>
        <taxon>Bacillati</taxon>
        <taxon>Actinomycetota</taxon>
        <taxon>Actinomycetes</taxon>
        <taxon>Catenulisporales</taxon>
        <taxon>Actinospicaceae</taxon>
        <taxon>Actinospica</taxon>
    </lineage>
</organism>